<feature type="compositionally biased region" description="Acidic residues" evidence="1">
    <location>
        <begin position="229"/>
        <end position="255"/>
    </location>
</feature>
<feature type="compositionally biased region" description="Polar residues" evidence="1">
    <location>
        <begin position="372"/>
        <end position="389"/>
    </location>
</feature>
<evidence type="ECO:0000313" key="3">
    <source>
        <dbReference type="RefSeq" id="XP_019614478.1"/>
    </source>
</evidence>
<keyword evidence="2" id="KW-1185">Reference proteome</keyword>
<dbReference type="OrthoDB" id="9950633at2759"/>
<proteinExistence type="predicted"/>
<feature type="compositionally biased region" description="Polar residues" evidence="1">
    <location>
        <begin position="205"/>
        <end position="216"/>
    </location>
</feature>
<sequence>MASGVRARTPGTMTVLDPGRSASPDSARPPSSGRRSITKSFSLEMRRNSLEVLKSSGREEGERRTNSAGSSGRRSALEVLDSPGETSPGETRPGEPRQGSGGRRPYTPNKQVSLQVARKNPEINGVLLPTPKRESSPTLPNRTQETVHPVHTDTCASGGIEGEIDPMDGEEEEMRQRVERLELEEGRRRECRDTSQGKSNRDVPIQQSADPSQNAPGETGVPQAPPTGPEEEEEEEGSDDSDDDDDDDDDDESDEEIKAPFELLGEFLESVMKEEYETAQKLCQMILIYEPENPEALQFKPLIEERLQQEAEAEEESSSSEGSTDDDEDDDDDDEDDSTSETSSSSEEEEDEDENKNAEKSNESGTEKKVDNSQATASTSKYPPTFLTN</sequence>
<feature type="compositionally biased region" description="Acidic residues" evidence="1">
    <location>
        <begin position="311"/>
        <end position="339"/>
    </location>
</feature>
<gene>
    <name evidence="3" type="primary">LOC109462374</name>
</gene>
<dbReference type="InterPro" id="IPR011990">
    <property type="entry name" value="TPR-like_helical_dom_sf"/>
</dbReference>
<dbReference type="InterPro" id="IPR026703">
    <property type="entry name" value="ERICH2"/>
</dbReference>
<evidence type="ECO:0000256" key="1">
    <source>
        <dbReference type="SAM" id="MobiDB-lite"/>
    </source>
</evidence>
<dbReference type="Proteomes" id="UP000515135">
    <property type="component" value="Unplaced"/>
</dbReference>
<accession>A0A6P4XQT9</accession>
<evidence type="ECO:0000313" key="2">
    <source>
        <dbReference type="Proteomes" id="UP000515135"/>
    </source>
</evidence>
<dbReference type="GeneID" id="109462374"/>
<feature type="region of interest" description="Disordered" evidence="1">
    <location>
        <begin position="1"/>
        <end position="262"/>
    </location>
</feature>
<dbReference type="RefSeq" id="XP_019614478.1">
    <property type="nucleotide sequence ID" value="XM_019758919.1"/>
</dbReference>
<feature type="compositionally biased region" description="Basic and acidic residues" evidence="1">
    <location>
        <begin position="355"/>
        <end position="371"/>
    </location>
</feature>
<feature type="compositionally biased region" description="Basic and acidic residues" evidence="1">
    <location>
        <begin position="56"/>
        <end position="65"/>
    </location>
</feature>
<dbReference type="SUPFAM" id="SSF48452">
    <property type="entry name" value="TPR-like"/>
    <property type="match status" value="1"/>
</dbReference>
<protein>
    <submittedName>
        <fullName evidence="3">Nucleolin-like</fullName>
    </submittedName>
</protein>
<dbReference type="KEGG" id="bbel:109462374"/>
<feature type="compositionally biased region" description="Polar residues" evidence="1">
    <location>
        <begin position="136"/>
        <end position="146"/>
    </location>
</feature>
<feature type="compositionally biased region" description="Acidic residues" evidence="1">
    <location>
        <begin position="162"/>
        <end position="173"/>
    </location>
</feature>
<dbReference type="AlphaFoldDB" id="A0A6P4XQT9"/>
<feature type="compositionally biased region" description="Low complexity" evidence="1">
    <location>
        <begin position="18"/>
        <end position="35"/>
    </location>
</feature>
<dbReference type="PANTHER" id="PTHR21520">
    <property type="entry name" value="GLUTAMATE-RICH PROTEIN 2"/>
    <property type="match status" value="1"/>
</dbReference>
<feature type="region of interest" description="Disordered" evidence="1">
    <location>
        <begin position="299"/>
        <end position="389"/>
    </location>
</feature>
<feature type="compositionally biased region" description="Basic and acidic residues" evidence="1">
    <location>
        <begin position="174"/>
        <end position="201"/>
    </location>
</feature>
<name>A0A6P4XQT9_BRABE</name>
<dbReference type="PANTHER" id="PTHR21520:SF2">
    <property type="entry name" value="GLUTAMATE-RICH PROTEIN 2"/>
    <property type="match status" value="1"/>
</dbReference>
<reference evidence="3" key="1">
    <citation type="submission" date="2025-08" db="UniProtKB">
        <authorList>
            <consortium name="RefSeq"/>
        </authorList>
    </citation>
    <scope>IDENTIFICATION</scope>
    <source>
        <tissue evidence="3">Gonad</tissue>
    </source>
</reference>
<organism evidence="2 3">
    <name type="scientific">Branchiostoma belcheri</name>
    <name type="common">Amphioxus</name>
    <dbReference type="NCBI Taxonomy" id="7741"/>
    <lineage>
        <taxon>Eukaryota</taxon>
        <taxon>Metazoa</taxon>
        <taxon>Chordata</taxon>
        <taxon>Cephalochordata</taxon>
        <taxon>Leptocardii</taxon>
        <taxon>Amphioxiformes</taxon>
        <taxon>Branchiostomatidae</taxon>
        <taxon>Branchiostoma</taxon>
    </lineage>
</organism>